<reference evidence="2" key="1">
    <citation type="submission" date="2021-06" db="EMBL/GenBank/DDBJ databases">
        <authorList>
            <person name="Kallberg Y."/>
            <person name="Tangrot J."/>
            <person name="Rosling A."/>
        </authorList>
    </citation>
    <scope>NUCLEOTIDE SEQUENCE</scope>
    <source>
        <strain evidence="2">FL966</strain>
    </source>
</reference>
<keyword evidence="1" id="KW-1133">Transmembrane helix</keyword>
<comment type="caution">
    <text evidence="2">The sequence shown here is derived from an EMBL/GenBank/DDBJ whole genome shotgun (WGS) entry which is preliminary data.</text>
</comment>
<protein>
    <submittedName>
        <fullName evidence="2">1728_t:CDS:1</fullName>
    </submittedName>
</protein>
<dbReference type="EMBL" id="CAJVQA010009475">
    <property type="protein sequence ID" value="CAG8685416.1"/>
    <property type="molecule type" value="Genomic_DNA"/>
</dbReference>
<dbReference type="Pfam" id="PF20479">
    <property type="entry name" value="TMEM128"/>
    <property type="match status" value="1"/>
</dbReference>
<dbReference type="Proteomes" id="UP000789759">
    <property type="component" value="Unassembled WGS sequence"/>
</dbReference>
<feature type="transmembrane region" description="Helical" evidence="1">
    <location>
        <begin position="93"/>
        <end position="113"/>
    </location>
</feature>
<keyword evidence="3" id="KW-1185">Reference proteome</keyword>
<keyword evidence="1" id="KW-0812">Transmembrane</keyword>
<dbReference type="OrthoDB" id="2388049at2759"/>
<name>A0A9N9ENC2_9GLOM</name>
<proteinExistence type="predicted"/>
<evidence type="ECO:0000313" key="2">
    <source>
        <dbReference type="EMBL" id="CAG8685416.1"/>
    </source>
</evidence>
<accession>A0A9N9ENC2</accession>
<gene>
    <name evidence="2" type="ORF">CPELLU_LOCUS11040</name>
</gene>
<sequence>MRNTERDLRKRTTSIPITDTLVDPQKTNTQRSSRISRIINSFKWVILAGWIFWYFEVDSGVQEILTLGGNTPPPKYSAWKNDAWKNDEMLGKFIPIATIMGTIGIMGMIVDFWSVWGFFRAPIIVLGLLRGVVAFLEILEIF</sequence>
<evidence type="ECO:0000313" key="3">
    <source>
        <dbReference type="Proteomes" id="UP000789759"/>
    </source>
</evidence>
<keyword evidence="1" id="KW-0472">Membrane</keyword>
<organism evidence="2 3">
    <name type="scientific">Cetraspora pellucida</name>
    <dbReference type="NCBI Taxonomy" id="1433469"/>
    <lineage>
        <taxon>Eukaryota</taxon>
        <taxon>Fungi</taxon>
        <taxon>Fungi incertae sedis</taxon>
        <taxon>Mucoromycota</taxon>
        <taxon>Glomeromycotina</taxon>
        <taxon>Glomeromycetes</taxon>
        <taxon>Diversisporales</taxon>
        <taxon>Gigasporaceae</taxon>
        <taxon>Cetraspora</taxon>
    </lineage>
</organism>
<evidence type="ECO:0000256" key="1">
    <source>
        <dbReference type="SAM" id="Phobius"/>
    </source>
</evidence>
<feature type="transmembrane region" description="Helical" evidence="1">
    <location>
        <begin position="119"/>
        <end position="139"/>
    </location>
</feature>
<dbReference type="InterPro" id="IPR033579">
    <property type="entry name" value="TMEM128"/>
</dbReference>
<dbReference type="AlphaFoldDB" id="A0A9N9ENC2"/>